<protein>
    <submittedName>
        <fullName evidence="4">Serine hydrolase domain-containing protein</fullName>
        <ecNumber evidence="4">3.-.-.-</ecNumber>
    </submittedName>
</protein>
<feature type="chain" id="PRO_5046359986" evidence="2">
    <location>
        <begin position="22"/>
        <end position="379"/>
    </location>
</feature>
<comment type="caution">
    <text evidence="4">The sequence shown here is derived from an EMBL/GenBank/DDBJ whole genome shotgun (WGS) entry which is preliminary data.</text>
</comment>
<accession>A0ABV9QV35</accession>
<dbReference type="Proteomes" id="UP001595886">
    <property type="component" value="Unassembled WGS sequence"/>
</dbReference>
<dbReference type="Gene3D" id="3.40.710.10">
    <property type="entry name" value="DD-peptidase/beta-lactamase superfamily"/>
    <property type="match status" value="1"/>
</dbReference>
<dbReference type="InterPro" id="IPR001466">
    <property type="entry name" value="Beta-lactam-related"/>
</dbReference>
<gene>
    <name evidence="4" type="ORF">ACFO6Q_11305</name>
</gene>
<dbReference type="SUPFAM" id="SSF56601">
    <property type="entry name" value="beta-lactamase/transpeptidase-like"/>
    <property type="match status" value="1"/>
</dbReference>
<dbReference type="InterPro" id="IPR012338">
    <property type="entry name" value="Beta-lactam/transpept-like"/>
</dbReference>
<keyword evidence="5" id="KW-1185">Reference proteome</keyword>
<evidence type="ECO:0000313" key="4">
    <source>
        <dbReference type="EMBL" id="MFC4820916.1"/>
    </source>
</evidence>
<keyword evidence="4" id="KW-0378">Hydrolase</keyword>
<dbReference type="EC" id="3.-.-.-" evidence="4"/>
<proteinExistence type="predicted"/>
<evidence type="ECO:0000256" key="1">
    <source>
        <dbReference type="SAM" id="MobiDB-lite"/>
    </source>
</evidence>
<dbReference type="EMBL" id="JBHSHD010000008">
    <property type="protein sequence ID" value="MFC4820916.1"/>
    <property type="molecule type" value="Genomic_DNA"/>
</dbReference>
<dbReference type="RefSeq" id="WP_380021051.1">
    <property type="nucleotide sequence ID" value="NZ_JBHSHD010000008.1"/>
</dbReference>
<dbReference type="Pfam" id="PF00144">
    <property type="entry name" value="Beta-lactamase"/>
    <property type="match status" value="1"/>
</dbReference>
<keyword evidence="2" id="KW-0732">Signal</keyword>
<organism evidence="4 5">
    <name type="scientific">Dokdonella ginsengisoli</name>
    <dbReference type="NCBI Taxonomy" id="363846"/>
    <lineage>
        <taxon>Bacteria</taxon>
        <taxon>Pseudomonadati</taxon>
        <taxon>Pseudomonadota</taxon>
        <taxon>Gammaproteobacteria</taxon>
        <taxon>Lysobacterales</taxon>
        <taxon>Rhodanobacteraceae</taxon>
        <taxon>Dokdonella</taxon>
    </lineage>
</organism>
<dbReference type="PROSITE" id="PS51257">
    <property type="entry name" value="PROKAR_LIPOPROTEIN"/>
    <property type="match status" value="1"/>
</dbReference>
<evidence type="ECO:0000259" key="3">
    <source>
        <dbReference type="Pfam" id="PF00144"/>
    </source>
</evidence>
<name>A0ABV9QV35_9GAMM</name>
<dbReference type="GO" id="GO:0016787">
    <property type="term" value="F:hydrolase activity"/>
    <property type="evidence" value="ECO:0007669"/>
    <property type="project" value="UniProtKB-KW"/>
</dbReference>
<sequence>MKRRIGWMLGALAAACMPAAAATIDTVVRKAHEAGQFDGVVLVGRDDAVVYRRAIGLADRIAQQPHTPGESWRWLSISEQLAAVLVLQDVERGSLSLDGTLAQYLPGFGNAAIGRITLRQLLQHTSGLANPDEAAVDERGVPAFYRANGETANAKAMLAPCAGAPKAAPGARYEANTCDYLVLAAVLERVNETRYPQLLAKRIAKPLGMSSLSLLPPNGSPTRSGVIGHSSEGSREAPYDAGRYGAAGALHGTLDDLWRFDRALMDYVLVSKPAAATMWTGNPRLGNAALGAWAYAAQPRHCTAPVGVVERRSEIGGIRAVNLLVPERNTALIAFSNTARTDWGQISQGSGLLHDLLDAALCTSDLEPPAAAPKGKRKR</sequence>
<feature type="domain" description="Beta-lactamase-related" evidence="3">
    <location>
        <begin position="25"/>
        <end position="341"/>
    </location>
</feature>
<dbReference type="InterPro" id="IPR050789">
    <property type="entry name" value="Diverse_Enzym_Activities"/>
</dbReference>
<evidence type="ECO:0000256" key="2">
    <source>
        <dbReference type="SAM" id="SignalP"/>
    </source>
</evidence>
<dbReference type="PANTHER" id="PTHR43283">
    <property type="entry name" value="BETA-LACTAMASE-RELATED"/>
    <property type="match status" value="1"/>
</dbReference>
<evidence type="ECO:0000313" key="5">
    <source>
        <dbReference type="Proteomes" id="UP001595886"/>
    </source>
</evidence>
<feature type="signal peptide" evidence="2">
    <location>
        <begin position="1"/>
        <end position="21"/>
    </location>
</feature>
<feature type="region of interest" description="Disordered" evidence="1">
    <location>
        <begin position="215"/>
        <end position="234"/>
    </location>
</feature>
<reference evidence="5" key="1">
    <citation type="journal article" date="2019" name="Int. J. Syst. Evol. Microbiol.">
        <title>The Global Catalogue of Microorganisms (GCM) 10K type strain sequencing project: providing services to taxonomists for standard genome sequencing and annotation.</title>
        <authorList>
            <consortium name="The Broad Institute Genomics Platform"/>
            <consortium name="The Broad Institute Genome Sequencing Center for Infectious Disease"/>
            <person name="Wu L."/>
            <person name="Ma J."/>
        </authorList>
    </citation>
    <scope>NUCLEOTIDE SEQUENCE [LARGE SCALE GENOMIC DNA]</scope>
    <source>
        <strain evidence="5">CCUG 30340</strain>
    </source>
</reference>